<dbReference type="InterPro" id="IPR013249">
    <property type="entry name" value="RNA_pol_sigma70_r4_t2"/>
</dbReference>
<evidence type="ECO:0000313" key="8">
    <source>
        <dbReference type="Proteomes" id="UP000219042"/>
    </source>
</evidence>
<keyword evidence="3" id="KW-0731">Sigma factor</keyword>
<dbReference type="RefSeq" id="WP_097078858.1">
    <property type="nucleotide sequence ID" value="NZ_BAABHT010000001.1"/>
</dbReference>
<evidence type="ECO:0000313" key="7">
    <source>
        <dbReference type="EMBL" id="SNX44630.1"/>
    </source>
</evidence>
<evidence type="ECO:0000256" key="2">
    <source>
        <dbReference type="ARBA" id="ARBA00023015"/>
    </source>
</evidence>
<organism evidence="7 8">
    <name type="scientific">Acinetobacter puyangensis</name>
    <dbReference type="NCBI Taxonomy" id="1096779"/>
    <lineage>
        <taxon>Bacteria</taxon>
        <taxon>Pseudomonadati</taxon>
        <taxon>Pseudomonadota</taxon>
        <taxon>Gammaproteobacteria</taxon>
        <taxon>Moraxellales</taxon>
        <taxon>Moraxellaceae</taxon>
        <taxon>Acinetobacter</taxon>
    </lineage>
</organism>
<dbReference type="GO" id="GO:0006352">
    <property type="term" value="P:DNA-templated transcription initiation"/>
    <property type="evidence" value="ECO:0007669"/>
    <property type="project" value="InterPro"/>
</dbReference>
<dbReference type="Pfam" id="PF04542">
    <property type="entry name" value="Sigma70_r2"/>
    <property type="match status" value="1"/>
</dbReference>
<gene>
    <name evidence="7" type="ORF">SAMN05421731_103372</name>
</gene>
<dbReference type="InterPro" id="IPR013324">
    <property type="entry name" value="RNA_pol_sigma_r3/r4-like"/>
</dbReference>
<dbReference type="Gene3D" id="1.10.1740.10">
    <property type="match status" value="1"/>
</dbReference>
<sequence>MTSSTSSKAQQHLISEMYFKHHDWLLQWLKYRINYPLSAADIVQDTFLRLLQAKQKITAIQEPRAYLVNIAKHVLIDQHRRYIIEKSYLDSLCEQMLIDEEALPENAIEDVVQILDFLSVALDQTHAKARQAFVMYYFEGYSQTEIANMMNHSLRSIQGYLADCLSLCYEARDRINAELNRYGA</sequence>
<dbReference type="SUPFAM" id="SSF88659">
    <property type="entry name" value="Sigma3 and sigma4 domains of RNA polymerase sigma factors"/>
    <property type="match status" value="1"/>
</dbReference>
<dbReference type="Gene3D" id="1.10.10.10">
    <property type="entry name" value="Winged helix-like DNA-binding domain superfamily/Winged helix DNA-binding domain"/>
    <property type="match status" value="1"/>
</dbReference>
<evidence type="ECO:0000259" key="6">
    <source>
        <dbReference type="Pfam" id="PF08281"/>
    </source>
</evidence>
<dbReference type="Proteomes" id="UP000219042">
    <property type="component" value="Unassembled WGS sequence"/>
</dbReference>
<dbReference type="InterPro" id="IPR014284">
    <property type="entry name" value="RNA_pol_sigma-70_dom"/>
</dbReference>
<evidence type="ECO:0000259" key="5">
    <source>
        <dbReference type="Pfam" id="PF04542"/>
    </source>
</evidence>
<feature type="domain" description="RNA polymerase sigma factor 70 region 4 type 2" evidence="6">
    <location>
        <begin position="127"/>
        <end position="161"/>
    </location>
</feature>
<dbReference type="InterPro" id="IPR013325">
    <property type="entry name" value="RNA_pol_sigma_r2"/>
</dbReference>
<protein>
    <submittedName>
        <fullName evidence="7">RNA polymerase sigma-70 factor, ECF subfamily</fullName>
    </submittedName>
</protein>
<dbReference type="PANTHER" id="PTHR43133">
    <property type="entry name" value="RNA POLYMERASE ECF-TYPE SIGMA FACTO"/>
    <property type="match status" value="1"/>
</dbReference>
<dbReference type="AlphaFoldDB" id="A0A240E9P6"/>
<dbReference type="InterPro" id="IPR039425">
    <property type="entry name" value="RNA_pol_sigma-70-like"/>
</dbReference>
<dbReference type="PANTHER" id="PTHR43133:SF63">
    <property type="entry name" value="RNA POLYMERASE SIGMA FACTOR FECI-RELATED"/>
    <property type="match status" value="1"/>
</dbReference>
<dbReference type="GO" id="GO:0003677">
    <property type="term" value="F:DNA binding"/>
    <property type="evidence" value="ECO:0007669"/>
    <property type="project" value="InterPro"/>
</dbReference>
<evidence type="ECO:0000256" key="4">
    <source>
        <dbReference type="ARBA" id="ARBA00023163"/>
    </source>
</evidence>
<comment type="similarity">
    <text evidence="1">Belongs to the sigma-70 factor family. ECF subfamily.</text>
</comment>
<dbReference type="GO" id="GO:0016987">
    <property type="term" value="F:sigma factor activity"/>
    <property type="evidence" value="ECO:0007669"/>
    <property type="project" value="UniProtKB-KW"/>
</dbReference>
<dbReference type="SUPFAM" id="SSF88946">
    <property type="entry name" value="Sigma2 domain of RNA polymerase sigma factors"/>
    <property type="match status" value="1"/>
</dbReference>
<feature type="domain" description="RNA polymerase sigma-70 region 2" evidence="5">
    <location>
        <begin position="19"/>
        <end position="81"/>
    </location>
</feature>
<dbReference type="EMBL" id="OANT01000003">
    <property type="protein sequence ID" value="SNX44630.1"/>
    <property type="molecule type" value="Genomic_DNA"/>
</dbReference>
<evidence type="ECO:0000256" key="3">
    <source>
        <dbReference type="ARBA" id="ARBA00023082"/>
    </source>
</evidence>
<dbReference type="InterPro" id="IPR036388">
    <property type="entry name" value="WH-like_DNA-bd_sf"/>
</dbReference>
<accession>A0A240E9P6</accession>
<dbReference type="OrthoDB" id="9797134at2"/>
<keyword evidence="2" id="KW-0805">Transcription regulation</keyword>
<proteinExistence type="inferred from homology"/>
<name>A0A240E9P6_9GAMM</name>
<dbReference type="InterPro" id="IPR007627">
    <property type="entry name" value="RNA_pol_sigma70_r2"/>
</dbReference>
<keyword evidence="8" id="KW-1185">Reference proteome</keyword>
<dbReference type="Pfam" id="PF08281">
    <property type="entry name" value="Sigma70_r4_2"/>
    <property type="match status" value="1"/>
</dbReference>
<reference evidence="8" key="1">
    <citation type="submission" date="2016-09" db="EMBL/GenBank/DDBJ databases">
        <authorList>
            <person name="Varghese N."/>
            <person name="Submissions S."/>
        </authorList>
    </citation>
    <scope>NUCLEOTIDE SEQUENCE [LARGE SCALE GENOMIC DNA]</scope>
    <source>
        <strain evidence="8">ANC 4466</strain>
    </source>
</reference>
<evidence type="ECO:0000256" key="1">
    <source>
        <dbReference type="ARBA" id="ARBA00010641"/>
    </source>
</evidence>
<dbReference type="NCBIfam" id="TIGR02937">
    <property type="entry name" value="sigma70-ECF"/>
    <property type="match status" value="1"/>
</dbReference>
<keyword evidence="4" id="KW-0804">Transcription</keyword>